<evidence type="ECO:0008006" key="3">
    <source>
        <dbReference type="Google" id="ProtNLM"/>
    </source>
</evidence>
<gene>
    <name evidence="1" type="ORF">BVG16_26715</name>
</gene>
<dbReference type="AlphaFoldDB" id="A0A1T2X1D6"/>
<dbReference type="Proteomes" id="UP000190188">
    <property type="component" value="Unassembled WGS sequence"/>
</dbReference>
<evidence type="ECO:0000313" key="1">
    <source>
        <dbReference type="EMBL" id="OPA73689.1"/>
    </source>
</evidence>
<proteinExistence type="predicted"/>
<sequence length="124" mass="15370">MKTRINSSKERIIMAFDAFTKKRLEKILDNYIEMKIPKHLKDEYKIFYKFRGSTITLLQERPSYMPGQRVELPIAQFRHHEDKWKIFWQDSKDKWHFVEDIKPIENFEKQLMMLEKAEFGYFWM</sequence>
<reference evidence="1 2" key="1">
    <citation type="submission" date="2017-01" db="EMBL/GenBank/DDBJ databases">
        <title>Genome analysis of Paenibacillus selenitrireducens ES3-24.</title>
        <authorList>
            <person name="Xu D."/>
            <person name="Yao R."/>
            <person name="Zheng S."/>
        </authorList>
    </citation>
    <scope>NUCLEOTIDE SEQUENCE [LARGE SCALE GENOMIC DNA]</scope>
    <source>
        <strain evidence="1 2">ES3-24</strain>
    </source>
</reference>
<dbReference type="EMBL" id="MSZX01000014">
    <property type="protein sequence ID" value="OPA73689.1"/>
    <property type="molecule type" value="Genomic_DNA"/>
</dbReference>
<name>A0A1T2X1D6_9BACL</name>
<dbReference type="STRING" id="1324314.BVG16_26715"/>
<organism evidence="1 2">
    <name type="scientific">Paenibacillus selenitireducens</name>
    <dbReference type="NCBI Taxonomy" id="1324314"/>
    <lineage>
        <taxon>Bacteria</taxon>
        <taxon>Bacillati</taxon>
        <taxon>Bacillota</taxon>
        <taxon>Bacilli</taxon>
        <taxon>Bacillales</taxon>
        <taxon>Paenibacillaceae</taxon>
        <taxon>Paenibacillus</taxon>
    </lineage>
</organism>
<protein>
    <recommendedName>
        <fullName evidence="3">DUF3024 domain-containing protein</fullName>
    </recommendedName>
</protein>
<dbReference type="Pfam" id="PF11225">
    <property type="entry name" value="DUF3024"/>
    <property type="match status" value="1"/>
</dbReference>
<keyword evidence="2" id="KW-1185">Reference proteome</keyword>
<comment type="caution">
    <text evidence="1">The sequence shown here is derived from an EMBL/GenBank/DDBJ whole genome shotgun (WGS) entry which is preliminary data.</text>
</comment>
<evidence type="ECO:0000313" key="2">
    <source>
        <dbReference type="Proteomes" id="UP000190188"/>
    </source>
</evidence>
<dbReference type="InterPro" id="IPR021388">
    <property type="entry name" value="DUF3024"/>
</dbReference>
<accession>A0A1T2X1D6</accession>